<dbReference type="PANTHER" id="PTHR30329">
    <property type="entry name" value="STATOR ELEMENT OF FLAGELLAR MOTOR COMPLEX"/>
    <property type="match status" value="1"/>
</dbReference>
<dbReference type="CDD" id="cd07185">
    <property type="entry name" value="OmpA_C-like"/>
    <property type="match status" value="1"/>
</dbReference>
<sequence>MKIRGVLAGLTAVCAVCLAGCTGKSYVVLLDNPDGTAGKVVVQGNQGEQIIDKAGEGAPLDGSAPPAPVTPQQIAHDFGAAMKARPALPQQFLLYFETGGSEPTPESAIELDKIIAVVNQRPAADVSVIGHTDTLGNAAVNEKLARARASIVADLLKQKGMKAHALTVESHGESNLLIQTPDETAEPRNRRVEVSVR</sequence>
<dbReference type="SUPFAM" id="SSF103088">
    <property type="entry name" value="OmpA-like"/>
    <property type="match status" value="1"/>
</dbReference>
<comment type="caution">
    <text evidence="7">The sequence shown here is derived from an EMBL/GenBank/DDBJ whole genome shotgun (WGS) entry which is preliminary data.</text>
</comment>
<evidence type="ECO:0000256" key="2">
    <source>
        <dbReference type="ARBA" id="ARBA00023136"/>
    </source>
</evidence>
<dbReference type="Gene3D" id="3.30.1330.60">
    <property type="entry name" value="OmpA-like domain"/>
    <property type="match status" value="1"/>
</dbReference>
<dbReference type="EMBL" id="JBEUWX010000002">
    <property type="protein sequence ID" value="MFA9949712.1"/>
    <property type="molecule type" value="Genomic_DNA"/>
</dbReference>
<comment type="subcellular location">
    <subcellularLocation>
        <location evidence="1">Cell outer membrane</location>
    </subcellularLocation>
</comment>
<proteinExistence type="predicted"/>
<feature type="domain" description="OmpA-like" evidence="6">
    <location>
        <begin position="83"/>
        <end position="197"/>
    </location>
</feature>
<name>A0ABV4UEX8_9RHOO</name>
<dbReference type="PANTHER" id="PTHR30329:SF21">
    <property type="entry name" value="LIPOPROTEIN YIAD-RELATED"/>
    <property type="match status" value="1"/>
</dbReference>
<dbReference type="PRINTS" id="PR01021">
    <property type="entry name" value="OMPADOMAIN"/>
</dbReference>
<dbReference type="InterPro" id="IPR006665">
    <property type="entry name" value="OmpA-like"/>
</dbReference>
<accession>A0ABV4UEX8</accession>
<keyword evidence="8" id="KW-1185">Reference proteome</keyword>
<evidence type="ECO:0000256" key="3">
    <source>
        <dbReference type="ARBA" id="ARBA00023237"/>
    </source>
</evidence>
<feature type="chain" id="PRO_5045574593" evidence="5">
    <location>
        <begin position="20"/>
        <end position="197"/>
    </location>
</feature>
<reference evidence="8" key="1">
    <citation type="submission" date="2024-06" db="EMBL/GenBank/DDBJ databases">
        <title>Radixoralia hellwigii gen. nov., sp nov., isolated from a root canal in the human oral cavity.</title>
        <authorList>
            <person name="Bartsch S."/>
            <person name="Wittmer A."/>
            <person name="Schulz A.-K."/>
            <person name="Neumann-Schaal M."/>
            <person name="Wolf J."/>
            <person name="Gronow S."/>
            <person name="Tennert C."/>
            <person name="Haecker G."/>
            <person name="Cieplik F."/>
            <person name="Al-Ahmad A."/>
        </authorList>
    </citation>
    <scope>NUCLEOTIDE SEQUENCE [LARGE SCALE GENOMIC DNA]</scope>
    <source>
        <strain evidence="8">Wk13</strain>
    </source>
</reference>
<evidence type="ECO:0000313" key="7">
    <source>
        <dbReference type="EMBL" id="MFA9949712.1"/>
    </source>
</evidence>
<dbReference type="Pfam" id="PF00691">
    <property type="entry name" value="OmpA"/>
    <property type="match status" value="1"/>
</dbReference>
<keyword evidence="5" id="KW-0732">Signal</keyword>
<dbReference type="PROSITE" id="PS51123">
    <property type="entry name" value="OMPA_2"/>
    <property type="match status" value="1"/>
</dbReference>
<evidence type="ECO:0000256" key="5">
    <source>
        <dbReference type="SAM" id="SignalP"/>
    </source>
</evidence>
<keyword evidence="2 4" id="KW-0472">Membrane</keyword>
<protein>
    <submittedName>
        <fullName evidence="7">OmpA family protein</fullName>
    </submittedName>
</protein>
<evidence type="ECO:0000256" key="4">
    <source>
        <dbReference type="PROSITE-ProRule" id="PRU00473"/>
    </source>
</evidence>
<evidence type="ECO:0000259" key="6">
    <source>
        <dbReference type="PROSITE" id="PS51123"/>
    </source>
</evidence>
<keyword evidence="3" id="KW-0998">Cell outer membrane</keyword>
<organism evidence="7 8">
    <name type="scientific">Dentiradicibacter hellwigii</name>
    <dbReference type="NCBI Taxonomy" id="3149053"/>
    <lineage>
        <taxon>Bacteria</taxon>
        <taxon>Pseudomonadati</taxon>
        <taxon>Pseudomonadota</taxon>
        <taxon>Betaproteobacteria</taxon>
        <taxon>Rhodocyclales</taxon>
        <taxon>Rhodocyclaceae</taxon>
        <taxon>Dentiradicibacter</taxon>
    </lineage>
</organism>
<dbReference type="RefSeq" id="WP_418890822.1">
    <property type="nucleotide sequence ID" value="NZ_JBEUWX010000002.1"/>
</dbReference>
<dbReference type="InterPro" id="IPR006664">
    <property type="entry name" value="OMP_bac"/>
</dbReference>
<dbReference type="InterPro" id="IPR050330">
    <property type="entry name" value="Bact_OuterMem_StrucFunc"/>
</dbReference>
<evidence type="ECO:0000256" key="1">
    <source>
        <dbReference type="ARBA" id="ARBA00004442"/>
    </source>
</evidence>
<dbReference type="InterPro" id="IPR036737">
    <property type="entry name" value="OmpA-like_sf"/>
</dbReference>
<gene>
    <name evidence="7" type="ORF">ABCS64_05110</name>
</gene>
<feature type="signal peptide" evidence="5">
    <location>
        <begin position="1"/>
        <end position="19"/>
    </location>
</feature>
<evidence type="ECO:0000313" key="8">
    <source>
        <dbReference type="Proteomes" id="UP001574673"/>
    </source>
</evidence>
<dbReference type="Proteomes" id="UP001574673">
    <property type="component" value="Unassembled WGS sequence"/>
</dbReference>